<protein>
    <submittedName>
        <fullName evidence="11">DNA polymerase subunit beta</fullName>
    </submittedName>
</protein>
<accession>A0A2P7MZQ5</accession>
<dbReference type="InterPro" id="IPR002934">
    <property type="entry name" value="Polymerase_NTP_transf_dom"/>
</dbReference>
<dbReference type="Pfam" id="PF01909">
    <property type="entry name" value="NTP_transf_2"/>
    <property type="match status" value="1"/>
</dbReference>
<feature type="domain" description="Polymerase nucleotidyl transferase" evidence="10">
    <location>
        <begin position="24"/>
        <end position="100"/>
    </location>
</feature>
<evidence type="ECO:0000256" key="7">
    <source>
        <dbReference type="ARBA" id="ARBA00022840"/>
    </source>
</evidence>
<dbReference type="Proteomes" id="UP000243002">
    <property type="component" value="Unassembled WGS sequence"/>
</dbReference>
<keyword evidence="5" id="KW-0479">Metal-binding</keyword>
<proteinExistence type="inferred from homology"/>
<evidence type="ECO:0000256" key="4">
    <source>
        <dbReference type="ARBA" id="ARBA00022695"/>
    </source>
</evidence>
<keyword evidence="7" id="KW-0067">ATP-binding</keyword>
<name>A0A2P7MZQ5_9CYAN</name>
<comment type="similarity">
    <text evidence="9">Belongs to the MntA antitoxin family.</text>
</comment>
<dbReference type="GO" id="GO:0046872">
    <property type="term" value="F:metal ion binding"/>
    <property type="evidence" value="ECO:0007669"/>
    <property type="project" value="UniProtKB-KW"/>
</dbReference>
<dbReference type="Gene3D" id="3.30.460.10">
    <property type="entry name" value="Beta Polymerase, domain 2"/>
    <property type="match status" value="1"/>
</dbReference>
<dbReference type="GO" id="GO:0005524">
    <property type="term" value="F:ATP binding"/>
    <property type="evidence" value="ECO:0007669"/>
    <property type="project" value="UniProtKB-KW"/>
</dbReference>
<keyword evidence="3" id="KW-0808">Transferase</keyword>
<keyword evidence="2" id="KW-1277">Toxin-antitoxin system</keyword>
<evidence type="ECO:0000256" key="3">
    <source>
        <dbReference type="ARBA" id="ARBA00022679"/>
    </source>
</evidence>
<dbReference type="PANTHER" id="PTHR33571">
    <property type="entry name" value="SSL8005 PROTEIN"/>
    <property type="match status" value="1"/>
</dbReference>
<evidence type="ECO:0000256" key="5">
    <source>
        <dbReference type="ARBA" id="ARBA00022723"/>
    </source>
</evidence>
<dbReference type="SUPFAM" id="SSF81301">
    <property type="entry name" value="Nucleotidyltransferase"/>
    <property type="match status" value="1"/>
</dbReference>
<evidence type="ECO:0000256" key="8">
    <source>
        <dbReference type="ARBA" id="ARBA00022842"/>
    </source>
</evidence>
<dbReference type="AlphaFoldDB" id="A0A2P7MZQ5"/>
<dbReference type="RefSeq" id="WP_106502187.1">
    <property type="nucleotide sequence ID" value="NZ_PXXO01000003.1"/>
</dbReference>
<keyword evidence="6" id="KW-0547">Nucleotide-binding</keyword>
<dbReference type="InterPro" id="IPR043519">
    <property type="entry name" value="NT_sf"/>
</dbReference>
<dbReference type="InterPro" id="IPR052038">
    <property type="entry name" value="Type-VII_TA_antitoxin"/>
</dbReference>
<comment type="cofactor">
    <cofactor evidence="1">
        <name>Mg(2+)</name>
        <dbReference type="ChEBI" id="CHEBI:18420"/>
    </cofactor>
</comment>
<evidence type="ECO:0000313" key="12">
    <source>
        <dbReference type="Proteomes" id="UP000243002"/>
    </source>
</evidence>
<dbReference type="GO" id="GO:0016779">
    <property type="term" value="F:nucleotidyltransferase activity"/>
    <property type="evidence" value="ECO:0007669"/>
    <property type="project" value="UniProtKB-KW"/>
</dbReference>
<keyword evidence="12" id="KW-1185">Reference proteome</keyword>
<evidence type="ECO:0000256" key="1">
    <source>
        <dbReference type="ARBA" id="ARBA00001946"/>
    </source>
</evidence>
<organism evidence="11 12">
    <name type="scientific">Cyanobium usitatum str. Tous</name>
    <dbReference type="NCBI Taxonomy" id="2116684"/>
    <lineage>
        <taxon>Bacteria</taxon>
        <taxon>Bacillati</taxon>
        <taxon>Cyanobacteriota</taxon>
        <taxon>Cyanophyceae</taxon>
        <taxon>Synechococcales</taxon>
        <taxon>Prochlorococcaceae</taxon>
        <taxon>Cyanobium</taxon>
    </lineage>
</organism>
<evidence type="ECO:0000259" key="10">
    <source>
        <dbReference type="Pfam" id="PF01909"/>
    </source>
</evidence>
<evidence type="ECO:0000256" key="6">
    <source>
        <dbReference type="ARBA" id="ARBA00022741"/>
    </source>
</evidence>
<dbReference type="OrthoDB" id="561385at2"/>
<gene>
    <name evidence="11" type="ORF">C7K55_03770</name>
</gene>
<dbReference type="EMBL" id="PXXO01000003">
    <property type="protein sequence ID" value="PSJ06681.1"/>
    <property type="molecule type" value="Genomic_DNA"/>
</dbReference>
<reference evidence="11 12" key="1">
    <citation type="journal article" date="2018" name="Environ. Microbiol.">
        <title>Ecological and genomic features of two widespread freshwater picocyanobacteria.</title>
        <authorList>
            <person name="Cabello-Yeves P.J."/>
            <person name="Picazo A."/>
            <person name="Camacho A."/>
            <person name="Callieri C."/>
            <person name="Rosselli R."/>
            <person name="Roda-Garcia J.J."/>
            <person name="Coutinho F.H."/>
            <person name="Rodriguez-Valera F."/>
        </authorList>
    </citation>
    <scope>NUCLEOTIDE SEQUENCE [LARGE SCALE GENOMIC DNA]</scope>
    <source>
        <strain evidence="11 12">Tous</strain>
    </source>
</reference>
<keyword evidence="4" id="KW-0548">Nucleotidyltransferase</keyword>
<evidence type="ECO:0000256" key="2">
    <source>
        <dbReference type="ARBA" id="ARBA00022649"/>
    </source>
</evidence>
<comment type="caution">
    <text evidence="11">The sequence shown here is derived from an EMBL/GenBank/DDBJ whole genome shotgun (WGS) entry which is preliminary data.</text>
</comment>
<evidence type="ECO:0000313" key="11">
    <source>
        <dbReference type="EMBL" id="PSJ06681.1"/>
    </source>
</evidence>
<evidence type="ECO:0000256" key="9">
    <source>
        <dbReference type="ARBA" id="ARBA00038276"/>
    </source>
</evidence>
<dbReference type="PANTHER" id="PTHR33571:SF12">
    <property type="entry name" value="BSL3053 PROTEIN"/>
    <property type="match status" value="1"/>
</dbReference>
<keyword evidence="8" id="KW-0460">Magnesium</keyword>
<sequence>MTIASTGTPSIRERLETLRPAVLEVAQRYGASNLRVFGSVALNQEHEDSDLDLLVDLPPSQSLLALVGMGQELEQLLGCPVDVAEPDSLHPLIRSEVLQQAVGL</sequence>